<sequence length="76" mass="8194">MFRTLHCIPHYQTVSEVNTLVRAKPVGAEIFVCIISKDRKGATAMIEALGFLGFDVVGGTGVDPRHGTFLQMACGL</sequence>
<evidence type="ECO:0000313" key="1">
    <source>
        <dbReference type="EMBL" id="SIT53644.1"/>
    </source>
</evidence>
<keyword evidence="2" id="KW-1185">Reference proteome</keyword>
<dbReference type="AlphaFoldDB" id="A0A1R3V5H5"/>
<dbReference type="Proteomes" id="UP000188388">
    <property type="component" value="Unassembled WGS sequence"/>
</dbReference>
<proteinExistence type="predicted"/>
<dbReference type="EMBL" id="FTPD01000005">
    <property type="protein sequence ID" value="SIT53644.1"/>
    <property type="molecule type" value="Genomic_DNA"/>
</dbReference>
<organism evidence="1 2">
    <name type="scientific">Mesorhizobium prunaredense</name>
    <dbReference type="NCBI Taxonomy" id="1631249"/>
    <lineage>
        <taxon>Bacteria</taxon>
        <taxon>Pseudomonadati</taxon>
        <taxon>Pseudomonadota</taxon>
        <taxon>Alphaproteobacteria</taxon>
        <taxon>Hyphomicrobiales</taxon>
        <taxon>Phyllobacteriaceae</taxon>
        <taxon>Mesorhizobium</taxon>
    </lineage>
</organism>
<name>A0A1R3V5H5_9HYPH</name>
<reference evidence="2" key="1">
    <citation type="submission" date="2017-01" db="EMBL/GenBank/DDBJ databases">
        <authorList>
            <person name="Brunel B."/>
        </authorList>
    </citation>
    <scope>NUCLEOTIDE SEQUENCE [LARGE SCALE GENOMIC DNA]</scope>
</reference>
<accession>A0A1R3V5H5</accession>
<gene>
    <name evidence="1" type="ORF">BQ8794_130128</name>
</gene>
<protein>
    <submittedName>
        <fullName evidence="1">Uncharacterized protein</fullName>
    </submittedName>
</protein>
<dbReference type="STRING" id="1631249.BQ8794_130128"/>
<evidence type="ECO:0000313" key="2">
    <source>
        <dbReference type="Proteomes" id="UP000188388"/>
    </source>
</evidence>